<dbReference type="EMBL" id="CAJEWN010000808">
    <property type="protein sequence ID" value="CAD2190453.1"/>
    <property type="molecule type" value="Genomic_DNA"/>
</dbReference>
<proteinExistence type="predicted"/>
<accession>A0A6V7WTX6</accession>
<evidence type="ECO:0000313" key="3">
    <source>
        <dbReference type="Proteomes" id="UP000580250"/>
    </source>
</evidence>
<evidence type="ECO:0000313" key="2">
    <source>
        <dbReference type="EMBL" id="CAD2190453.1"/>
    </source>
</evidence>
<evidence type="ECO:0000256" key="1">
    <source>
        <dbReference type="SAM" id="MobiDB-lite"/>
    </source>
</evidence>
<feature type="region of interest" description="Disordered" evidence="1">
    <location>
        <begin position="1"/>
        <end position="40"/>
    </location>
</feature>
<reference evidence="2 3" key="1">
    <citation type="submission" date="2020-08" db="EMBL/GenBank/DDBJ databases">
        <authorList>
            <person name="Koutsovoulos G."/>
            <person name="Danchin GJ E."/>
        </authorList>
    </citation>
    <scope>NUCLEOTIDE SEQUENCE [LARGE SCALE GENOMIC DNA]</scope>
</reference>
<comment type="caution">
    <text evidence="2">The sequence shown here is derived from an EMBL/GenBank/DDBJ whole genome shotgun (WGS) entry which is preliminary data.</text>
</comment>
<dbReference type="Proteomes" id="UP000580250">
    <property type="component" value="Unassembled WGS sequence"/>
</dbReference>
<organism evidence="2 3">
    <name type="scientific">Meloidogyne enterolobii</name>
    <name type="common">Root-knot nematode worm</name>
    <name type="synonym">Meloidogyne mayaguensis</name>
    <dbReference type="NCBI Taxonomy" id="390850"/>
    <lineage>
        <taxon>Eukaryota</taxon>
        <taxon>Metazoa</taxon>
        <taxon>Ecdysozoa</taxon>
        <taxon>Nematoda</taxon>
        <taxon>Chromadorea</taxon>
        <taxon>Rhabditida</taxon>
        <taxon>Tylenchina</taxon>
        <taxon>Tylenchomorpha</taxon>
        <taxon>Tylenchoidea</taxon>
        <taxon>Meloidogynidae</taxon>
        <taxon>Meloidogyninae</taxon>
        <taxon>Meloidogyne</taxon>
    </lineage>
</organism>
<protein>
    <submittedName>
        <fullName evidence="2">Uncharacterized protein</fullName>
    </submittedName>
</protein>
<gene>
    <name evidence="2" type="ORF">MENT_LOCUS43246</name>
</gene>
<sequence>MLAMPNPITIDNGYNQQHNSHEPHEESDRSHPRSFRRKMKIRRLQFCARIDR</sequence>
<feature type="compositionally biased region" description="Basic and acidic residues" evidence="1">
    <location>
        <begin position="19"/>
        <end position="31"/>
    </location>
</feature>
<dbReference type="AlphaFoldDB" id="A0A6V7WTX6"/>
<name>A0A6V7WTX6_MELEN</name>